<sequence>MNDSPPPMGEVDSLSLSSSALDDVQLTTQPVSTNKDSDRDRDHLELQTETRLMNVQSIVKLTTESCWQYHWCVRV</sequence>
<dbReference type="EMBL" id="UZAN01017324">
    <property type="protein sequence ID" value="VDP47971.1"/>
    <property type="molecule type" value="Genomic_DNA"/>
</dbReference>
<feature type="compositionally biased region" description="Low complexity" evidence="1">
    <location>
        <begin position="12"/>
        <end position="23"/>
    </location>
</feature>
<name>A0A183A4H3_9TREM</name>
<dbReference type="AlphaFoldDB" id="A0A183A4H3"/>
<evidence type="ECO:0000256" key="1">
    <source>
        <dbReference type="SAM" id="MobiDB-lite"/>
    </source>
</evidence>
<feature type="compositionally biased region" description="Polar residues" evidence="1">
    <location>
        <begin position="25"/>
        <end position="34"/>
    </location>
</feature>
<dbReference type="Proteomes" id="UP000272942">
    <property type="component" value="Unassembled WGS sequence"/>
</dbReference>
<evidence type="ECO:0000313" key="4">
    <source>
        <dbReference type="WBParaSite" id="ECPE_0000185801-mRNA-1"/>
    </source>
</evidence>
<reference evidence="4" key="1">
    <citation type="submission" date="2016-06" db="UniProtKB">
        <authorList>
            <consortium name="WormBaseParasite"/>
        </authorList>
    </citation>
    <scope>IDENTIFICATION</scope>
</reference>
<accession>A0A183A4H3</accession>
<evidence type="ECO:0000313" key="2">
    <source>
        <dbReference type="EMBL" id="VDP47971.1"/>
    </source>
</evidence>
<reference evidence="2 3" key="2">
    <citation type="submission" date="2018-11" db="EMBL/GenBank/DDBJ databases">
        <authorList>
            <consortium name="Pathogen Informatics"/>
        </authorList>
    </citation>
    <scope>NUCLEOTIDE SEQUENCE [LARGE SCALE GENOMIC DNA]</scope>
    <source>
        <strain evidence="2 3">Egypt</strain>
    </source>
</reference>
<keyword evidence="3" id="KW-1185">Reference proteome</keyword>
<gene>
    <name evidence="2" type="ORF">ECPE_LOCUS1858</name>
</gene>
<proteinExistence type="predicted"/>
<evidence type="ECO:0000313" key="3">
    <source>
        <dbReference type="Proteomes" id="UP000272942"/>
    </source>
</evidence>
<protein>
    <submittedName>
        <fullName evidence="2 4">Uncharacterized protein</fullName>
    </submittedName>
</protein>
<organism evidence="4">
    <name type="scientific">Echinostoma caproni</name>
    <dbReference type="NCBI Taxonomy" id="27848"/>
    <lineage>
        <taxon>Eukaryota</taxon>
        <taxon>Metazoa</taxon>
        <taxon>Spiralia</taxon>
        <taxon>Lophotrochozoa</taxon>
        <taxon>Platyhelminthes</taxon>
        <taxon>Trematoda</taxon>
        <taxon>Digenea</taxon>
        <taxon>Plagiorchiida</taxon>
        <taxon>Echinostomata</taxon>
        <taxon>Echinostomatoidea</taxon>
        <taxon>Echinostomatidae</taxon>
        <taxon>Echinostoma</taxon>
    </lineage>
</organism>
<feature type="region of interest" description="Disordered" evidence="1">
    <location>
        <begin position="1"/>
        <end position="41"/>
    </location>
</feature>
<dbReference type="WBParaSite" id="ECPE_0000185801-mRNA-1">
    <property type="protein sequence ID" value="ECPE_0000185801-mRNA-1"/>
    <property type="gene ID" value="ECPE_0000185801"/>
</dbReference>